<comment type="caution">
    <text evidence="2">The sequence shown here is derived from an EMBL/GenBank/DDBJ whole genome shotgun (WGS) entry which is preliminary data.</text>
</comment>
<organism evidence="2 3">
    <name type="scientific">Ancylostoma ceylanicum</name>
    <dbReference type="NCBI Taxonomy" id="53326"/>
    <lineage>
        <taxon>Eukaryota</taxon>
        <taxon>Metazoa</taxon>
        <taxon>Ecdysozoa</taxon>
        <taxon>Nematoda</taxon>
        <taxon>Chromadorea</taxon>
        <taxon>Rhabditida</taxon>
        <taxon>Rhabditina</taxon>
        <taxon>Rhabditomorpha</taxon>
        <taxon>Strongyloidea</taxon>
        <taxon>Ancylostomatidae</taxon>
        <taxon>Ancylostomatinae</taxon>
        <taxon>Ancylostoma</taxon>
    </lineage>
</organism>
<dbReference type="GO" id="GO:0046975">
    <property type="term" value="F:histone H3K36 methyltransferase activity"/>
    <property type="evidence" value="ECO:0007669"/>
    <property type="project" value="TreeGrafter"/>
</dbReference>
<dbReference type="GO" id="GO:0042800">
    <property type="term" value="F:histone H3K4 methyltransferase activity"/>
    <property type="evidence" value="ECO:0007669"/>
    <property type="project" value="TreeGrafter"/>
</dbReference>
<dbReference type="Pfam" id="PF17906">
    <property type="entry name" value="HTH_48"/>
    <property type="match status" value="1"/>
</dbReference>
<dbReference type="AlphaFoldDB" id="A0A016UTQ8"/>
<dbReference type="GO" id="GO:0044774">
    <property type="term" value="P:mitotic DNA integrity checkpoint signaling"/>
    <property type="evidence" value="ECO:0007669"/>
    <property type="project" value="TreeGrafter"/>
</dbReference>
<evidence type="ECO:0000313" key="3">
    <source>
        <dbReference type="Proteomes" id="UP000024635"/>
    </source>
</evidence>
<dbReference type="GO" id="GO:0000793">
    <property type="term" value="C:condensed chromosome"/>
    <property type="evidence" value="ECO:0007669"/>
    <property type="project" value="TreeGrafter"/>
</dbReference>
<gene>
    <name evidence="2" type="primary">Acey_s0029.g1922</name>
    <name evidence="2" type="ORF">Y032_0029g1922</name>
</gene>
<keyword evidence="3" id="KW-1185">Reference proteome</keyword>
<dbReference type="STRING" id="53326.A0A016UTQ8"/>
<dbReference type="GO" id="GO:0000014">
    <property type="term" value="F:single-stranded DNA endodeoxyribonuclease activity"/>
    <property type="evidence" value="ECO:0007669"/>
    <property type="project" value="TreeGrafter"/>
</dbReference>
<proteinExistence type="predicted"/>
<dbReference type="InterPro" id="IPR041426">
    <property type="entry name" value="Mos1_HTH"/>
</dbReference>
<reference evidence="3" key="1">
    <citation type="journal article" date="2015" name="Nat. Genet.">
        <title>The genome and transcriptome of the zoonotic hookworm Ancylostoma ceylanicum identify infection-specific gene families.</title>
        <authorList>
            <person name="Schwarz E.M."/>
            <person name="Hu Y."/>
            <person name="Antoshechkin I."/>
            <person name="Miller M.M."/>
            <person name="Sternberg P.W."/>
            <person name="Aroian R.V."/>
        </authorList>
    </citation>
    <scope>NUCLEOTIDE SEQUENCE</scope>
    <source>
        <strain evidence="3">HY135</strain>
    </source>
</reference>
<dbReference type="PANTHER" id="PTHR46060">
    <property type="entry name" value="MARINER MOS1 TRANSPOSASE-LIKE PROTEIN"/>
    <property type="match status" value="1"/>
</dbReference>
<dbReference type="GO" id="GO:0003697">
    <property type="term" value="F:single-stranded DNA binding"/>
    <property type="evidence" value="ECO:0007669"/>
    <property type="project" value="TreeGrafter"/>
</dbReference>
<dbReference type="GO" id="GO:0003690">
    <property type="term" value="F:double-stranded DNA binding"/>
    <property type="evidence" value="ECO:0007669"/>
    <property type="project" value="TreeGrafter"/>
</dbReference>
<feature type="domain" description="Mos1 transposase HTH" evidence="1">
    <location>
        <begin position="6"/>
        <end position="43"/>
    </location>
</feature>
<protein>
    <recommendedName>
        <fullName evidence="1">Mos1 transposase HTH domain-containing protein</fullName>
    </recommendedName>
</protein>
<dbReference type="GO" id="GO:0031297">
    <property type="term" value="P:replication fork processing"/>
    <property type="evidence" value="ECO:0007669"/>
    <property type="project" value="TreeGrafter"/>
</dbReference>
<evidence type="ECO:0000259" key="1">
    <source>
        <dbReference type="Pfam" id="PF17906"/>
    </source>
</evidence>
<dbReference type="GO" id="GO:0035861">
    <property type="term" value="C:site of double-strand break"/>
    <property type="evidence" value="ECO:0007669"/>
    <property type="project" value="TreeGrafter"/>
</dbReference>
<accession>A0A016UTQ8</accession>
<dbReference type="EMBL" id="JARK01001365">
    <property type="protein sequence ID" value="EYC17868.1"/>
    <property type="molecule type" value="Genomic_DNA"/>
</dbReference>
<dbReference type="GO" id="GO:0015074">
    <property type="term" value="P:DNA integration"/>
    <property type="evidence" value="ECO:0007669"/>
    <property type="project" value="TreeGrafter"/>
</dbReference>
<dbReference type="GO" id="GO:0006303">
    <property type="term" value="P:double-strand break repair via nonhomologous end joining"/>
    <property type="evidence" value="ECO:0007669"/>
    <property type="project" value="TreeGrafter"/>
</dbReference>
<dbReference type="OrthoDB" id="10017160at2759"/>
<dbReference type="Proteomes" id="UP000024635">
    <property type="component" value="Unassembled WGS sequence"/>
</dbReference>
<dbReference type="GO" id="GO:0005634">
    <property type="term" value="C:nucleus"/>
    <property type="evidence" value="ECO:0007669"/>
    <property type="project" value="TreeGrafter"/>
</dbReference>
<sequence>MYCDSPQGDSARAVTADICAAFYRNVVYHSTVVRWYQRFEEGDISMKGRPRSGQLSALRARPKVTIHQLEMTLLCSQRTIIELGLWKLLSTWISHELTDSDKASRISVCDSLFPPHSDFPKDIEAGNERWVLCVKQTHHHH</sequence>
<dbReference type="PANTHER" id="PTHR46060:SF2">
    <property type="entry name" value="HISTONE-LYSINE N-METHYLTRANSFERASE SETMAR"/>
    <property type="match status" value="1"/>
</dbReference>
<name>A0A016UTQ8_9BILA</name>
<dbReference type="InterPro" id="IPR052709">
    <property type="entry name" value="Transposase-MT_Hybrid"/>
</dbReference>
<dbReference type="GO" id="GO:0044547">
    <property type="term" value="F:DNA topoisomerase binding"/>
    <property type="evidence" value="ECO:0007669"/>
    <property type="project" value="TreeGrafter"/>
</dbReference>
<evidence type="ECO:0000313" key="2">
    <source>
        <dbReference type="EMBL" id="EYC17868.1"/>
    </source>
</evidence>
<dbReference type="GO" id="GO:0000729">
    <property type="term" value="P:DNA double-strand break processing"/>
    <property type="evidence" value="ECO:0007669"/>
    <property type="project" value="TreeGrafter"/>
</dbReference>